<dbReference type="Gene3D" id="2.40.10.10">
    <property type="entry name" value="Trypsin-like serine proteases"/>
    <property type="match status" value="2"/>
</dbReference>
<comment type="domain">
    <text evidence="11">The clip domain consists of 35-55 residues which are 'knitted' together usually by 3 conserved disulfide bonds forming a clip-like compact structure.</text>
</comment>
<dbReference type="GO" id="GO:0004252">
    <property type="term" value="F:serine-type endopeptidase activity"/>
    <property type="evidence" value="ECO:0007669"/>
    <property type="project" value="UniProtKB-UniRule"/>
</dbReference>
<dbReference type="PROSITE" id="PS00135">
    <property type="entry name" value="TRYPSIN_SER"/>
    <property type="match status" value="1"/>
</dbReference>
<sequence length="370" mass="41586">MDINWEIECDFRCEHGKYYQFFVSDEVCKTSKGKVCINVYDCTFYANRLKNRKLHNYVIREIRKNQCGFVGDNPAVCCPEIGSGIEMKMNEEPVDEITLNAKHKNLYLLPTEDCGMTTMQFRVVHGDKASLGEYPWMALIVYAMPDGLEFLCGGTLISKRYILTAAHCVVSNIMGVRLGEYNMLSNQDCDDTKSKCAPAVQDLLIESIHVHSEYSNRTNHNDIALMRLSRDADLSSEYVKPICLPIEDIPDVEGQLLTVVGWGLTETGGRSPVLKKAILPQVSLDKCRKLYEQRDTIVETQLCAGGHKEDSCNGDSGGPLSLMVPLGRFSREVQFGIVSYGLKNCGTEGYPGVYTRVNNYVQWILDTIRP</sequence>
<feature type="domain" description="Clip" evidence="13">
    <location>
        <begin position="27"/>
        <end position="78"/>
    </location>
</feature>
<gene>
    <name evidence="14" type="ORF">WA026_017163</name>
</gene>
<dbReference type="InterPro" id="IPR009003">
    <property type="entry name" value="Peptidase_S1_PA"/>
</dbReference>
<dbReference type="SUPFAM" id="SSF50494">
    <property type="entry name" value="Trypsin-like serine proteases"/>
    <property type="match status" value="1"/>
</dbReference>
<feature type="domain" description="Peptidase S1" evidence="12">
    <location>
        <begin position="123"/>
        <end position="369"/>
    </location>
</feature>
<dbReference type="FunFam" id="2.40.10.10:FF:000120">
    <property type="entry name" value="Putative serine protease"/>
    <property type="match status" value="1"/>
</dbReference>
<dbReference type="GO" id="GO:0005576">
    <property type="term" value="C:extracellular region"/>
    <property type="evidence" value="ECO:0007669"/>
    <property type="project" value="UniProtKB-SubCell"/>
</dbReference>
<organism evidence="14 15">
    <name type="scientific">Henosepilachna vigintioctopunctata</name>
    <dbReference type="NCBI Taxonomy" id="420089"/>
    <lineage>
        <taxon>Eukaryota</taxon>
        <taxon>Metazoa</taxon>
        <taxon>Ecdysozoa</taxon>
        <taxon>Arthropoda</taxon>
        <taxon>Hexapoda</taxon>
        <taxon>Insecta</taxon>
        <taxon>Pterygota</taxon>
        <taxon>Neoptera</taxon>
        <taxon>Endopterygota</taxon>
        <taxon>Coleoptera</taxon>
        <taxon>Polyphaga</taxon>
        <taxon>Cucujiformia</taxon>
        <taxon>Coccinelloidea</taxon>
        <taxon>Coccinellidae</taxon>
        <taxon>Epilachninae</taxon>
        <taxon>Epilachnini</taxon>
        <taxon>Henosepilachna</taxon>
    </lineage>
</organism>
<keyword evidence="5" id="KW-0353">Hemolymph clotting</keyword>
<evidence type="ECO:0000256" key="1">
    <source>
        <dbReference type="ARBA" id="ARBA00022659"/>
    </source>
</evidence>
<comment type="catalytic activity">
    <reaction evidence="9">
        <text>Selective cleavage of 103-Arg-|-Ser-104 and 124-Ile-|-Ile-125 bonds in Limulus clotting factor B to form activated factor B. Cleavage of -Pro-Arg-|-Xaa- bonds in synthetic substrates.</text>
        <dbReference type="EC" id="3.4.21.84"/>
    </reaction>
</comment>
<dbReference type="Pfam" id="PF00089">
    <property type="entry name" value="Trypsin"/>
    <property type="match status" value="1"/>
</dbReference>
<evidence type="ECO:0000256" key="9">
    <source>
        <dbReference type="ARBA" id="ARBA00052079"/>
    </source>
</evidence>
<dbReference type="Proteomes" id="UP001431783">
    <property type="component" value="Unassembled WGS sequence"/>
</dbReference>
<evidence type="ECO:0000256" key="4">
    <source>
        <dbReference type="ARBA" id="ARBA00022801"/>
    </source>
</evidence>
<keyword evidence="15" id="KW-1185">Reference proteome</keyword>
<evidence type="ECO:0000256" key="7">
    <source>
        <dbReference type="ARBA" id="ARBA00023157"/>
    </source>
</evidence>
<dbReference type="InterPro" id="IPR043504">
    <property type="entry name" value="Peptidase_S1_PA_chymotrypsin"/>
</dbReference>
<dbReference type="InterPro" id="IPR022700">
    <property type="entry name" value="CLIP"/>
</dbReference>
<evidence type="ECO:0000313" key="14">
    <source>
        <dbReference type="EMBL" id="KAK9881641.1"/>
    </source>
</evidence>
<evidence type="ECO:0000313" key="15">
    <source>
        <dbReference type="Proteomes" id="UP001431783"/>
    </source>
</evidence>
<dbReference type="Pfam" id="PF12032">
    <property type="entry name" value="CLIP"/>
    <property type="match status" value="1"/>
</dbReference>
<dbReference type="Gene3D" id="3.30.1640.30">
    <property type="match status" value="1"/>
</dbReference>
<accession>A0AAW1UP68</accession>
<comment type="caution">
    <text evidence="14">The sequence shown here is derived from an EMBL/GenBank/DDBJ whole genome shotgun (WGS) entry which is preliminary data.</text>
</comment>
<evidence type="ECO:0000256" key="3">
    <source>
        <dbReference type="ARBA" id="ARBA00022729"/>
    </source>
</evidence>
<dbReference type="InterPro" id="IPR001254">
    <property type="entry name" value="Trypsin_dom"/>
</dbReference>
<keyword evidence="3" id="KW-0732">Signal</keyword>
<dbReference type="AlphaFoldDB" id="A0AAW1UP68"/>
<keyword evidence="6 10" id="KW-0720">Serine protease</keyword>
<dbReference type="PROSITE" id="PS00134">
    <property type="entry name" value="TRYPSIN_HIS"/>
    <property type="match status" value="1"/>
</dbReference>
<proteinExistence type="inferred from homology"/>
<evidence type="ECO:0000256" key="5">
    <source>
        <dbReference type="ARBA" id="ARBA00022820"/>
    </source>
</evidence>
<dbReference type="GO" id="GO:0006508">
    <property type="term" value="P:proteolysis"/>
    <property type="evidence" value="ECO:0007669"/>
    <property type="project" value="UniProtKB-KW"/>
</dbReference>
<name>A0AAW1UP68_9CUCU</name>
<evidence type="ECO:0000256" key="8">
    <source>
        <dbReference type="ARBA" id="ARBA00024195"/>
    </source>
</evidence>
<dbReference type="SMART" id="SM00680">
    <property type="entry name" value="CLIP"/>
    <property type="match status" value="1"/>
</dbReference>
<evidence type="ECO:0000256" key="2">
    <source>
        <dbReference type="ARBA" id="ARBA00022670"/>
    </source>
</evidence>
<dbReference type="SMART" id="SM00020">
    <property type="entry name" value="Tryp_SPc"/>
    <property type="match status" value="1"/>
</dbReference>
<dbReference type="PROSITE" id="PS50240">
    <property type="entry name" value="TRYPSIN_DOM"/>
    <property type="match status" value="1"/>
</dbReference>
<protein>
    <recommendedName>
        <fullName evidence="11">CLIP domain-containing serine protease</fullName>
        <ecNumber evidence="10">3.4.21.-</ecNumber>
    </recommendedName>
</protein>
<reference evidence="14 15" key="1">
    <citation type="submission" date="2023-03" db="EMBL/GenBank/DDBJ databases">
        <title>Genome insight into feeding habits of ladybird beetles.</title>
        <authorList>
            <person name="Li H.-S."/>
            <person name="Huang Y.-H."/>
            <person name="Pang H."/>
        </authorList>
    </citation>
    <scope>NUCLEOTIDE SEQUENCE [LARGE SCALE GENOMIC DNA]</scope>
    <source>
        <strain evidence="14">SYSU_2023b</strain>
        <tissue evidence="14">Whole body</tissue>
    </source>
</reference>
<comment type="subcellular location">
    <subcellularLocation>
        <location evidence="11">Secreted</location>
    </subcellularLocation>
</comment>
<keyword evidence="4 10" id="KW-0378">Hydrolase</keyword>
<evidence type="ECO:0000256" key="6">
    <source>
        <dbReference type="ARBA" id="ARBA00022825"/>
    </source>
</evidence>
<evidence type="ECO:0000259" key="12">
    <source>
        <dbReference type="PROSITE" id="PS50240"/>
    </source>
</evidence>
<keyword evidence="7" id="KW-1015">Disulfide bond</keyword>
<keyword evidence="1" id="KW-0768">Sushi</keyword>
<keyword evidence="2 10" id="KW-0645">Protease</keyword>
<dbReference type="InterPro" id="IPR038565">
    <property type="entry name" value="CLIP_sf"/>
</dbReference>
<dbReference type="PRINTS" id="PR00722">
    <property type="entry name" value="CHYMOTRYPSIN"/>
</dbReference>
<comment type="similarity">
    <text evidence="8 11">Belongs to the peptidase S1 family. CLIP subfamily.</text>
</comment>
<keyword evidence="11" id="KW-0964">Secreted</keyword>
<dbReference type="GO" id="GO:0042381">
    <property type="term" value="P:hemolymph coagulation"/>
    <property type="evidence" value="ECO:0007669"/>
    <property type="project" value="UniProtKB-KW"/>
</dbReference>
<evidence type="ECO:0000256" key="10">
    <source>
        <dbReference type="RuleBase" id="RU363034"/>
    </source>
</evidence>
<dbReference type="InterPro" id="IPR018114">
    <property type="entry name" value="TRYPSIN_HIS"/>
</dbReference>
<dbReference type="InterPro" id="IPR001314">
    <property type="entry name" value="Peptidase_S1A"/>
</dbReference>
<dbReference type="CDD" id="cd00190">
    <property type="entry name" value="Tryp_SPc"/>
    <property type="match status" value="1"/>
</dbReference>
<dbReference type="EMBL" id="JARQZJ010000070">
    <property type="protein sequence ID" value="KAK9881641.1"/>
    <property type="molecule type" value="Genomic_DNA"/>
</dbReference>
<dbReference type="PANTHER" id="PTHR24258:SF116">
    <property type="entry name" value="FI16631P1-RELATED"/>
    <property type="match status" value="1"/>
</dbReference>
<dbReference type="PROSITE" id="PS51888">
    <property type="entry name" value="CLIP"/>
    <property type="match status" value="1"/>
</dbReference>
<dbReference type="EC" id="3.4.21.-" evidence="10"/>
<dbReference type="PANTHER" id="PTHR24258">
    <property type="entry name" value="SERINE PROTEASE-RELATED"/>
    <property type="match status" value="1"/>
</dbReference>
<evidence type="ECO:0000259" key="13">
    <source>
        <dbReference type="PROSITE" id="PS51888"/>
    </source>
</evidence>
<evidence type="ECO:0000256" key="11">
    <source>
        <dbReference type="RuleBase" id="RU366078"/>
    </source>
</evidence>
<dbReference type="InterPro" id="IPR033116">
    <property type="entry name" value="TRYPSIN_SER"/>
</dbReference>